<dbReference type="PROSITE" id="PS51014">
    <property type="entry name" value="COBK_CBIJ"/>
    <property type="match status" value="1"/>
</dbReference>
<comment type="caution">
    <text evidence="4">The sequence shown here is derived from an EMBL/GenBank/DDBJ whole genome shotgun (WGS) entry which is preliminary data.</text>
</comment>
<name>A0A840ADR0_9PROT</name>
<evidence type="ECO:0000256" key="3">
    <source>
        <dbReference type="ARBA" id="ARBA00023002"/>
    </source>
</evidence>
<sequence>MRPHLLLLGGTTEARLLAEALAARGDLDVTLSLAGRTQRPVAMPVPVRVGGFGGAEGLEAWLREHRVAALLDATHPYAARISAHAALAARRAGVPLLCLARPAWVPEAGDDWRPVADVAAACAALGAAPRRVFLALGRQEVAGFAMAPQHRYLIRSVDPITPPPPMPEVTCLTARGPFTLEDEARLLDAHGIEVIVCKNSGGTASHAKLVAARARGLPVLVLQRPAPPDAPRVTNVQAALDWLSHALNLRGV</sequence>
<reference evidence="4 5" key="1">
    <citation type="submission" date="2020-08" db="EMBL/GenBank/DDBJ databases">
        <title>Genomic Encyclopedia of Type Strains, Phase IV (KMG-IV): sequencing the most valuable type-strain genomes for metagenomic binning, comparative biology and taxonomic classification.</title>
        <authorList>
            <person name="Goeker M."/>
        </authorList>
    </citation>
    <scope>NUCLEOTIDE SEQUENCE [LARGE SCALE GENOMIC DNA]</scope>
    <source>
        <strain evidence="4 5">DSM 19979</strain>
    </source>
</reference>
<dbReference type="EC" id="1.3.1.54" evidence="4"/>
<accession>A0A840ADR0</accession>
<evidence type="ECO:0000313" key="4">
    <source>
        <dbReference type="EMBL" id="MBB3899749.1"/>
    </source>
</evidence>
<dbReference type="UniPathway" id="UPA00148"/>
<proteinExistence type="predicted"/>
<dbReference type="PANTHER" id="PTHR36925:SF1">
    <property type="entry name" value="COBALT-PRECORRIN-6A REDUCTASE"/>
    <property type="match status" value="1"/>
</dbReference>
<keyword evidence="5" id="KW-1185">Reference proteome</keyword>
<keyword evidence="3 4" id="KW-0560">Oxidoreductase</keyword>
<organism evidence="4 5">
    <name type="scientific">Roseococcus suduntuyensis</name>
    <dbReference type="NCBI Taxonomy" id="455361"/>
    <lineage>
        <taxon>Bacteria</taxon>
        <taxon>Pseudomonadati</taxon>
        <taxon>Pseudomonadota</taxon>
        <taxon>Alphaproteobacteria</taxon>
        <taxon>Acetobacterales</taxon>
        <taxon>Roseomonadaceae</taxon>
        <taxon>Roseococcus</taxon>
    </lineage>
</organism>
<dbReference type="PANTHER" id="PTHR36925">
    <property type="entry name" value="COBALT-PRECORRIN-6A REDUCTASE"/>
    <property type="match status" value="1"/>
</dbReference>
<protein>
    <submittedName>
        <fullName evidence="4">Precorrin-6A/cobalt-precorrin-6A reductase</fullName>
        <ecNumber evidence="4">1.3.1.106</ecNumber>
        <ecNumber evidence="4">1.3.1.54</ecNumber>
    </submittedName>
</protein>
<evidence type="ECO:0000256" key="2">
    <source>
        <dbReference type="ARBA" id="ARBA00022573"/>
    </source>
</evidence>
<dbReference type="AlphaFoldDB" id="A0A840ADR0"/>
<dbReference type="Proteomes" id="UP000553193">
    <property type="component" value="Unassembled WGS sequence"/>
</dbReference>
<gene>
    <name evidence="4" type="ORF">GGQ83_003209</name>
</gene>
<dbReference type="NCBIfam" id="NF005968">
    <property type="entry name" value="PRK08057.1-2"/>
    <property type="match status" value="1"/>
</dbReference>
<dbReference type="InterPro" id="IPR003723">
    <property type="entry name" value="Precorrin-6x_reduct"/>
</dbReference>
<dbReference type="Pfam" id="PF02571">
    <property type="entry name" value="CbiJ"/>
    <property type="match status" value="1"/>
</dbReference>
<evidence type="ECO:0000256" key="1">
    <source>
        <dbReference type="ARBA" id="ARBA00004953"/>
    </source>
</evidence>
<dbReference type="GO" id="GO:0016994">
    <property type="term" value="F:precorrin-6A reductase activity"/>
    <property type="evidence" value="ECO:0007669"/>
    <property type="project" value="UniProtKB-EC"/>
</dbReference>
<evidence type="ECO:0000313" key="5">
    <source>
        <dbReference type="Proteomes" id="UP000553193"/>
    </source>
</evidence>
<keyword evidence="2" id="KW-0169">Cobalamin biosynthesis</keyword>
<dbReference type="GO" id="GO:0009236">
    <property type="term" value="P:cobalamin biosynthetic process"/>
    <property type="evidence" value="ECO:0007669"/>
    <property type="project" value="UniProtKB-UniPathway"/>
</dbReference>
<dbReference type="RefSeq" id="WP_184385803.1">
    <property type="nucleotide sequence ID" value="NZ_JACIDJ010000006.1"/>
</dbReference>
<comment type="pathway">
    <text evidence="1">Cofactor biosynthesis; adenosylcobalamin biosynthesis.</text>
</comment>
<dbReference type="EC" id="1.3.1.106" evidence="4"/>
<dbReference type="EMBL" id="JACIDJ010000006">
    <property type="protein sequence ID" value="MBB3899749.1"/>
    <property type="molecule type" value="Genomic_DNA"/>
</dbReference>